<dbReference type="WBParaSite" id="PDA_v2.g5459.t1">
    <property type="protein sequence ID" value="PDA_v2.g5459.t1"/>
    <property type="gene ID" value="PDA_v2.g5459"/>
</dbReference>
<dbReference type="PROSITE" id="PS51450">
    <property type="entry name" value="LRR"/>
    <property type="match status" value="1"/>
</dbReference>
<keyword evidence="2" id="KW-0732">Signal</keyword>
<keyword evidence="4" id="KW-1185">Reference proteome</keyword>
<keyword evidence="1" id="KW-0433">Leucine-rich repeat</keyword>
<dbReference type="InterPro" id="IPR050328">
    <property type="entry name" value="Dev_Immune_Receptor"/>
</dbReference>
<name>A0A914R234_9BILA</name>
<reference evidence="5" key="1">
    <citation type="submission" date="2022-11" db="UniProtKB">
        <authorList>
            <consortium name="WormBaseParasite"/>
        </authorList>
    </citation>
    <scope>IDENTIFICATION</scope>
</reference>
<dbReference type="GO" id="GO:0005615">
    <property type="term" value="C:extracellular space"/>
    <property type="evidence" value="ECO:0007669"/>
    <property type="project" value="TreeGrafter"/>
</dbReference>
<dbReference type="InterPro" id="IPR003591">
    <property type="entry name" value="Leu-rich_rpt_typical-subtyp"/>
</dbReference>
<dbReference type="Gene3D" id="3.80.10.10">
    <property type="entry name" value="Ribonuclease Inhibitor"/>
    <property type="match status" value="2"/>
</dbReference>
<proteinExistence type="predicted"/>
<evidence type="ECO:0000313" key="4">
    <source>
        <dbReference type="Proteomes" id="UP000887578"/>
    </source>
</evidence>
<dbReference type="InterPro" id="IPR001611">
    <property type="entry name" value="Leu-rich_rpt"/>
</dbReference>
<dbReference type="GO" id="GO:0031012">
    <property type="term" value="C:extracellular matrix"/>
    <property type="evidence" value="ECO:0007669"/>
    <property type="project" value="TreeGrafter"/>
</dbReference>
<sequence length="129" mass="15063">MQENVKTIIKLDFSDNYIFDIEAEAFDEFDVLEELDLNSNKLTTIDKKYFTKKLGSTLLRLKLNNNKIEDLTPHSFKYLTELIFLDLSRNKKLEVDSGIFGKSLSKSETLILKWCEIETLDDDTFVNLK</sequence>
<protein>
    <submittedName>
        <fullName evidence="5">Uncharacterized protein</fullName>
    </submittedName>
</protein>
<dbReference type="Proteomes" id="UP000887578">
    <property type="component" value="Unplaced"/>
</dbReference>
<dbReference type="InterPro" id="IPR032675">
    <property type="entry name" value="LRR_dom_sf"/>
</dbReference>
<dbReference type="SMART" id="SM00369">
    <property type="entry name" value="LRR_TYP"/>
    <property type="match status" value="4"/>
</dbReference>
<dbReference type="PANTHER" id="PTHR24373">
    <property type="entry name" value="SLIT RELATED LEUCINE-RICH REPEAT NEURONAL PROTEIN"/>
    <property type="match status" value="1"/>
</dbReference>
<evidence type="ECO:0000256" key="1">
    <source>
        <dbReference type="ARBA" id="ARBA00022614"/>
    </source>
</evidence>
<organism evidence="4 5">
    <name type="scientific">Panagrolaimus davidi</name>
    <dbReference type="NCBI Taxonomy" id="227884"/>
    <lineage>
        <taxon>Eukaryota</taxon>
        <taxon>Metazoa</taxon>
        <taxon>Ecdysozoa</taxon>
        <taxon>Nematoda</taxon>
        <taxon>Chromadorea</taxon>
        <taxon>Rhabditida</taxon>
        <taxon>Tylenchina</taxon>
        <taxon>Panagrolaimomorpha</taxon>
        <taxon>Panagrolaimoidea</taxon>
        <taxon>Panagrolaimidae</taxon>
        <taxon>Panagrolaimus</taxon>
    </lineage>
</organism>
<dbReference type="Pfam" id="PF13855">
    <property type="entry name" value="LRR_8"/>
    <property type="match status" value="1"/>
</dbReference>
<dbReference type="PANTHER" id="PTHR24373:SF370">
    <property type="entry name" value="FISH-LIPS, ISOFORM E"/>
    <property type="match status" value="1"/>
</dbReference>
<evidence type="ECO:0000313" key="5">
    <source>
        <dbReference type="WBParaSite" id="PDA_v2.g5459.t1"/>
    </source>
</evidence>
<dbReference type="SUPFAM" id="SSF52058">
    <property type="entry name" value="L domain-like"/>
    <property type="match status" value="1"/>
</dbReference>
<evidence type="ECO:0000256" key="2">
    <source>
        <dbReference type="ARBA" id="ARBA00022729"/>
    </source>
</evidence>
<keyword evidence="3" id="KW-0677">Repeat</keyword>
<accession>A0A914R234</accession>
<dbReference type="AlphaFoldDB" id="A0A914R234"/>
<evidence type="ECO:0000256" key="3">
    <source>
        <dbReference type="ARBA" id="ARBA00022737"/>
    </source>
</evidence>